<dbReference type="InterPro" id="IPR036397">
    <property type="entry name" value="RNaseH_sf"/>
</dbReference>
<sequence length="186" mass="21171">MSIANPLWGAPRIHGELLKLCIDIGQTSVAKYMVKRRGPPSQGWKTFLHNHADAIAAMDLFVVPTISFRLLYGLLIMGHGRRQILWFGVTANPTAEWIANQVTEACGWEQAPRYLIRDRDGAYGEVFIRRLRSMGIRDRPTSPRSPWQNGYAERLIGSIRRECLDHVVVFGEQKDHRVVPLLGRRA</sequence>
<dbReference type="InterPro" id="IPR012337">
    <property type="entry name" value="RNaseH-like_sf"/>
</dbReference>
<evidence type="ECO:0000256" key="1">
    <source>
        <dbReference type="SAM" id="Phobius"/>
    </source>
</evidence>
<evidence type="ECO:0000313" key="3">
    <source>
        <dbReference type="EMBL" id="SHI05464.1"/>
    </source>
</evidence>
<dbReference type="GO" id="GO:0003676">
    <property type="term" value="F:nucleic acid binding"/>
    <property type="evidence" value="ECO:0007669"/>
    <property type="project" value="InterPro"/>
</dbReference>
<dbReference type="RefSeq" id="WP_245332401.1">
    <property type="nucleotide sequence ID" value="NZ_LT670817.1"/>
</dbReference>
<dbReference type="AlphaFoldDB" id="A0A1M5Y0V9"/>
<keyword evidence="1" id="KW-0812">Transmembrane</keyword>
<feature type="transmembrane region" description="Helical" evidence="1">
    <location>
        <begin position="54"/>
        <end position="75"/>
    </location>
</feature>
<proteinExistence type="predicted"/>
<feature type="domain" description="Integrase catalytic" evidence="2">
    <location>
        <begin position="36"/>
        <end position="162"/>
    </location>
</feature>
<name>A0A1M5Y0V9_9BRAD</name>
<dbReference type="GO" id="GO:0015074">
    <property type="term" value="P:DNA integration"/>
    <property type="evidence" value="ECO:0007669"/>
    <property type="project" value="InterPro"/>
</dbReference>
<evidence type="ECO:0000313" key="4">
    <source>
        <dbReference type="Proteomes" id="UP000189796"/>
    </source>
</evidence>
<dbReference type="Proteomes" id="UP000189796">
    <property type="component" value="Chromosome I"/>
</dbReference>
<dbReference type="InterPro" id="IPR001584">
    <property type="entry name" value="Integrase_cat-core"/>
</dbReference>
<dbReference type="Pfam" id="PF13683">
    <property type="entry name" value="rve_3"/>
    <property type="match status" value="1"/>
</dbReference>
<reference evidence="3 4" key="1">
    <citation type="submission" date="2016-11" db="EMBL/GenBank/DDBJ databases">
        <authorList>
            <person name="Jaros S."/>
            <person name="Januszkiewicz K."/>
            <person name="Wedrychowicz H."/>
        </authorList>
    </citation>
    <scope>NUCLEOTIDE SEQUENCE [LARGE SCALE GENOMIC DNA]</scope>
    <source>
        <strain evidence="3 4">GAS138</strain>
    </source>
</reference>
<dbReference type="EMBL" id="LT670817">
    <property type="protein sequence ID" value="SHI05464.1"/>
    <property type="molecule type" value="Genomic_DNA"/>
</dbReference>
<organism evidence="3 4">
    <name type="scientific">Bradyrhizobium erythrophlei</name>
    <dbReference type="NCBI Taxonomy" id="1437360"/>
    <lineage>
        <taxon>Bacteria</taxon>
        <taxon>Pseudomonadati</taxon>
        <taxon>Pseudomonadota</taxon>
        <taxon>Alphaproteobacteria</taxon>
        <taxon>Hyphomicrobiales</taxon>
        <taxon>Nitrobacteraceae</taxon>
        <taxon>Bradyrhizobium</taxon>
    </lineage>
</organism>
<dbReference type="PROSITE" id="PS50994">
    <property type="entry name" value="INTEGRASE"/>
    <property type="match status" value="1"/>
</dbReference>
<evidence type="ECO:0000259" key="2">
    <source>
        <dbReference type="PROSITE" id="PS50994"/>
    </source>
</evidence>
<keyword evidence="1" id="KW-1133">Transmembrane helix</keyword>
<gene>
    <name evidence="3" type="ORF">SAMN05443248_7795</name>
</gene>
<dbReference type="SUPFAM" id="SSF53098">
    <property type="entry name" value="Ribonuclease H-like"/>
    <property type="match status" value="1"/>
</dbReference>
<protein>
    <submittedName>
        <fullName evidence="3">Integrase core domain-containing protein</fullName>
    </submittedName>
</protein>
<accession>A0A1M5Y0V9</accession>
<dbReference type="Gene3D" id="3.30.420.10">
    <property type="entry name" value="Ribonuclease H-like superfamily/Ribonuclease H"/>
    <property type="match status" value="1"/>
</dbReference>
<keyword evidence="1" id="KW-0472">Membrane</keyword>